<keyword evidence="3" id="KW-1185">Reference proteome</keyword>
<evidence type="ECO:0000313" key="2">
    <source>
        <dbReference type="EMBL" id="RSK42284.1"/>
    </source>
</evidence>
<evidence type="ECO:0008006" key="4">
    <source>
        <dbReference type="Google" id="ProtNLM"/>
    </source>
</evidence>
<dbReference type="AlphaFoldDB" id="A0A3R9MK35"/>
<name>A0A3R9MK35_9BACT</name>
<reference evidence="2 3" key="1">
    <citation type="submission" date="2018-12" db="EMBL/GenBank/DDBJ databases">
        <authorList>
            <person name="Feng G."/>
            <person name="Zhu H."/>
        </authorList>
    </citation>
    <scope>NUCLEOTIDE SEQUENCE [LARGE SCALE GENOMIC DNA]</scope>
    <source>
        <strain evidence="2 3">LMG 26000</strain>
    </source>
</reference>
<proteinExistence type="predicted"/>
<dbReference type="Proteomes" id="UP000270291">
    <property type="component" value="Unassembled WGS sequence"/>
</dbReference>
<keyword evidence="1" id="KW-0732">Signal</keyword>
<evidence type="ECO:0000313" key="3">
    <source>
        <dbReference type="Proteomes" id="UP000270291"/>
    </source>
</evidence>
<dbReference type="RefSeq" id="WP_125439349.1">
    <property type="nucleotide sequence ID" value="NZ_RWIU01000005.1"/>
</dbReference>
<evidence type="ECO:0000256" key="1">
    <source>
        <dbReference type="SAM" id="SignalP"/>
    </source>
</evidence>
<feature type="chain" id="PRO_5018724062" description="DUF2141 domain-containing protein" evidence="1">
    <location>
        <begin position="34"/>
        <end position="146"/>
    </location>
</feature>
<organism evidence="2 3">
    <name type="scientific">Hymenobacter perfusus</name>
    <dbReference type="NCBI Taxonomy" id="1236770"/>
    <lineage>
        <taxon>Bacteria</taxon>
        <taxon>Pseudomonadati</taxon>
        <taxon>Bacteroidota</taxon>
        <taxon>Cytophagia</taxon>
        <taxon>Cytophagales</taxon>
        <taxon>Hymenobacteraceae</taxon>
        <taxon>Hymenobacter</taxon>
    </lineage>
</organism>
<comment type="caution">
    <text evidence="2">The sequence shown here is derived from an EMBL/GenBank/DDBJ whole genome shotgun (WGS) entry which is preliminary data.</text>
</comment>
<protein>
    <recommendedName>
        <fullName evidence="4">DUF2141 domain-containing protein</fullName>
    </recommendedName>
</protein>
<dbReference type="PROSITE" id="PS51318">
    <property type="entry name" value="TAT"/>
    <property type="match status" value="1"/>
</dbReference>
<gene>
    <name evidence="2" type="ORF">EI293_15285</name>
</gene>
<dbReference type="EMBL" id="RWIU01000005">
    <property type="protein sequence ID" value="RSK42284.1"/>
    <property type="molecule type" value="Genomic_DNA"/>
</dbReference>
<feature type="signal peptide" evidence="1">
    <location>
        <begin position="1"/>
        <end position="33"/>
    </location>
</feature>
<accession>A0A3R9MK35</accession>
<dbReference type="OrthoDB" id="883012at2"/>
<dbReference type="InterPro" id="IPR006311">
    <property type="entry name" value="TAT_signal"/>
</dbReference>
<sequence length="146" mass="15818">MRVSTPALSLRRLLQTAGLLLALVVFSPRQAQAQTWLVSTDAYVKIGVMDKFGQLGGFTAKFVVINQDTGKEYTLVKQVPKGQNGVDVVFPSEASEADYFKTERGEAGKAQPGRYTWECQVGGKKVVGGRFGFSEVANDVTLVGKN</sequence>